<evidence type="ECO:0000313" key="1">
    <source>
        <dbReference type="EMBL" id="KAK9221522.1"/>
    </source>
</evidence>
<name>A0AAP0MW95_9ROSI</name>
<dbReference type="Proteomes" id="UP001428341">
    <property type="component" value="Unassembled WGS sequence"/>
</dbReference>
<dbReference type="EMBL" id="JBCGBO010000002">
    <property type="protein sequence ID" value="KAK9221522.1"/>
    <property type="molecule type" value="Genomic_DNA"/>
</dbReference>
<proteinExistence type="predicted"/>
<keyword evidence="2" id="KW-1185">Reference proteome</keyword>
<dbReference type="AlphaFoldDB" id="A0AAP0MW95"/>
<comment type="caution">
    <text evidence="1">The sequence shown here is derived from an EMBL/GenBank/DDBJ whole genome shotgun (WGS) entry which is preliminary data.</text>
</comment>
<reference evidence="1 2" key="1">
    <citation type="submission" date="2024-05" db="EMBL/GenBank/DDBJ databases">
        <title>Haplotype-resolved chromosome-level genome assembly of Huyou (Citrus changshanensis).</title>
        <authorList>
            <person name="Miao C."/>
            <person name="Chen W."/>
            <person name="Wu Y."/>
            <person name="Wang L."/>
            <person name="Zhao S."/>
            <person name="Grierson D."/>
            <person name="Xu C."/>
            <person name="Chen K."/>
        </authorList>
    </citation>
    <scope>NUCLEOTIDE SEQUENCE [LARGE SCALE GENOMIC DNA]</scope>
    <source>
        <strain evidence="1">01-14</strain>
        <tissue evidence="1">Leaf</tissue>
    </source>
</reference>
<organism evidence="1 2">
    <name type="scientific">Citrus x changshan-huyou</name>
    <dbReference type="NCBI Taxonomy" id="2935761"/>
    <lineage>
        <taxon>Eukaryota</taxon>
        <taxon>Viridiplantae</taxon>
        <taxon>Streptophyta</taxon>
        <taxon>Embryophyta</taxon>
        <taxon>Tracheophyta</taxon>
        <taxon>Spermatophyta</taxon>
        <taxon>Magnoliopsida</taxon>
        <taxon>eudicotyledons</taxon>
        <taxon>Gunneridae</taxon>
        <taxon>Pentapetalae</taxon>
        <taxon>rosids</taxon>
        <taxon>malvids</taxon>
        <taxon>Sapindales</taxon>
        <taxon>Rutaceae</taxon>
        <taxon>Aurantioideae</taxon>
        <taxon>Citrus</taxon>
    </lineage>
</organism>
<sequence length="75" mass="8039">MLETATYRCCPADPICFKSLCCFIVGAIYLLASIHNFSDSNSDTGSSSAAFTPFPASNAADRACDGHPIIDYLRL</sequence>
<protein>
    <submittedName>
        <fullName evidence="1">Uncharacterized protein</fullName>
    </submittedName>
</protein>
<gene>
    <name evidence="1" type="ORF">WN944_009949</name>
</gene>
<evidence type="ECO:0000313" key="2">
    <source>
        <dbReference type="Proteomes" id="UP001428341"/>
    </source>
</evidence>
<accession>A0AAP0MW95</accession>